<comment type="function">
    <text evidence="1">Secreted metalloproteinase that allows assimilation of proteinaceous substrates.</text>
</comment>
<keyword evidence="9" id="KW-1015">Disulfide bond</keyword>
<dbReference type="GO" id="GO:0006508">
    <property type="term" value="P:proteolysis"/>
    <property type="evidence" value="ECO:0007669"/>
    <property type="project" value="UniProtKB-KW"/>
</dbReference>
<accession>A0A9P8SKR7</accession>
<dbReference type="RefSeq" id="XP_044723022.1">
    <property type="nucleotide sequence ID" value="XM_044861996.1"/>
</dbReference>
<gene>
    <name evidence="12" type="ORF">HRG_03525</name>
</gene>
<keyword evidence="8" id="KW-0482">Metalloprotease</keyword>
<dbReference type="OrthoDB" id="536211at2759"/>
<dbReference type="Pfam" id="PF05572">
    <property type="entry name" value="Peptidase_M43"/>
    <property type="match status" value="1"/>
</dbReference>
<feature type="domain" description="Peptidase M43 pregnancy-associated plasma-A" evidence="11">
    <location>
        <begin position="233"/>
        <end position="334"/>
    </location>
</feature>
<name>A0A9P8SKR7_9HYPO</name>
<evidence type="ECO:0000256" key="8">
    <source>
        <dbReference type="ARBA" id="ARBA00023049"/>
    </source>
</evidence>
<feature type="signal peptide" evidence="10">
    <location>
        <begin position="1"/>
        <end position="19"/>
    </location>
</feature>
<dbReference type="InterPro" id="IPR024079">
    <property type="entry name" value="MetalloPept_cat_dom_sf"/>
</dbReference>
<keyword evidence="6" id="KW-0378">Hydrolase</keyword>
<proteinExistence type="inferred from homology"/>
<dbReference type="AlphaFoldDB" id="A0A9P8SKR7"/>
<organism evidence="12 13">
    <name type="scientific">Hirsutella rhossiliensis</name>
    <dbReference type="NCBI Taxonomy" id="111463"/>
    <lineage>
        <taxon>Eukaryota</taxon>
        <taxon>Fungi</taxon>
        <taxon>Dikarya</taxon>
        <taxon>Ascomycota</taxon>
        <taxon>Pezizomycotina</taxon>
        <taxon>Sordariomycetes</taxon>
        <taxon>Hypocreomycetidae</taxon>
        <taxon>Hypocreales</taxon>
        <taxon>Ophiocordycipitaceae</taxon>
        <taxon>Hirsutella</taxon>
    </lineage>
</organism>
<evidence type="ECO:0000256" key="6">
    <source>
        <dbReference type="ARBA" id="ARBA00022801"/>
    </source>
</evidence>
<evidence type="ECO:0000256" key="4">
    <source>
        <dbReference type="ARBA" id="ARBA00022723"/>
    </source>
</evidence>
<dbReference type="Gene3D" id="3.40.390.10">
    <property type="entry name" value="Collagenase (Catalytic Domain)"/>
    <property type="match status" value="1"/>
</dbReference>
<keyword evidence="13" id="KW-1185">Reference proteome</keyword>
<evidence type="ECO:0000313" key="12">
    <source>
        <dbReference type="EMBL" id="KAH0965509.1"/>
    </source>
</evidence>
<comment type="caution">
    <text evidence="12">The sequence shown here is derived from an EMBL/GenBank/DDBJ whole genome shotgun (WGS) entry which is preliminary data.</text>
</comment>
<evidence type="ECO:0000256" key="1">
    <source>
        <dbReference type="ARBA" id="ARBA00003174"/>
    </source>
</evidence>
<dbReference type="SUPFAM" id="SSF55486">
    <property type="entry name" value="Metalloproteases ('zincins'), catalytic domain"/>
    <property type="match status" value="2"/>
</dbReference>
<feature type="chain" id="PRO_5040115014" evidence="10">
    <location>
        <begin position="20"/>
        <end position="343"/>
    </location>
</feature>
<evidence type="ECO:0000259" key="11">
    <source>
        <dbReference type="Pfam" id="PF05572"/>
    </source>
</evidence>
<protein>
    <submittedName>
        <fullName evidence="12">Pregnancy-associated plasma protein-A domain-containing protein</fullName>
    </submittedName>
</protein>
<keyword evidence="7" id="KW-0862">Zinc</keyword>
<reference evidence="12" key="1">
    <citation type="submission" date="2021-09" db="EMBL/GenBank/DDBJ databases">
        <title>A high-quality genome of the endoparasitic fungus Hirsutella rhossiliensis with a comparison of Hirsutella genomes reveals transposable elements contributing to genome size variation.</title>
        <authorList>
            <person name="Lin R."/>
            <person name="Jiao Y."/>
            <person name="Sun X."/>
            <person name="Ling J."/>
            <person name="Xie B."/>
            <person name="Cheng X."/>
        </authorList>
    </citation>
    <scope>NUCLEOTIDE SEQUENCE</scope>
    <source>
        <strain evidence="12">HR02</strain>
    </source>
</reference>
<dbReference type="EMBL" id="JAIZPD010000003">
    <property type="protein sequence ID" value="KAH0965509.1"/>
    <property type="molecule type" value="Genomic_DNA"/>
</dbReference>
<dbReference type="GeneID" id="68352654"/>
<evidence type="ECO:0000313" key="13">
    <source>
        <dbReference type="Proteomes" id="UP000824596"/>
    </source>
</evidence>
<dbReference type="PANTHER" id="PTHR47466:SF1">
    <property type="entry name" value="METALLOPROTEASE MEP1 (AFU_ORTHOLOGUE AFUA_1G07730)-RELATED"/>
    <property type="match status" value="1"/>
</dbReference>
<evidence type="ECO:0000256" key="10">
    <source>
        <dbReference type="SAM" id="SignalP"/>
    </source>
</evidence>
<evidence type="ECO:0000256" key="3">
    <source>
        <dbReference type="ARBA" id="ARBA00022670"/>
    </source>
</evidence>
<keyword evidence="3" id="KW-0645">Protease</keyword>
<sequence>MLSFTRALITGLLAVGAMAVPPVYPGFNRPPGLPFDTYAFPDELVAAYRAADAAEAKSNSLGRRDERLIDLYLHVIQHPTKHEHDISDERLQEQVQVLNDAFKPHQFQFTLKNTTRTTNEAWFAPGRAVEGEMRWTLRQGGKDALNLFFFQLLNLSKKASPVVSSGENCVEYSNGTTTCTPITVSDTGPRITTQRLGDCLSPGTWLDNSWQLHWDGCNIDISALPHGSDHEFNMGKTAVHEVGHWLGLGHPFPDGPGYNQNPKICDLSVSDLVDDIPVCYLNWDLLGSDLCPQTEIDTCPDHEGKDPIHNYMHYTSDACRNEFTPKQAHRMEEIYSLYRSKSS</sequence>
<dbReference type="GO" id="GO:0046872">
    <property type="term" value="F:metal ion binding"/>
    <property type="evidence" value="ECO:0007669"/>
    <property type="project" value="UniProtKB-KW"/>
</dbReference>
<keyword evidence="5 10" id="KW-0732">Signal</keyword>
<evidence type="ECO:0000256" key="7">
    <source>
        <dbReference type="ARBA" id="ARBA00022833"/>
    </source>
</evidence>
<dbReference type="GO" id="GO:0008237">
    <property type="term" value="F:metallopeptidase activity"/>
    <property type="evidence" value="ECO:0007669"/>
    <property type="project" value="UniProtKB-KW"/>
</dbReference>
<evidence type="ECO:0000256" key="9">
    <source>
        <dbReference type="ARBA" id="ARBA00023157"/>
    </source>
</evidence>
<keyword evidence="4" id="KW-0479">Metal-binding</keyword>
<comment type="similarity">
    <text evidence="2">Belongs to the peptidase M43B family.</text>
</comment>
<evidence type="ECO:0000256" key="2">
    <source>
        <dbReference type="ARBA" id="ARBA00008721"/>
    </source>
</evidence>
<evidence type="ECO:0000256" key="5">
    <source>
        <dbReference type="ARBA" id="ARBA00022729"/>
    </source>
</evidence>
<dbReference type="PANTHER" id="PTHR47466">
    <property type="match status" value="1"/>
</dbReference>
<dbReference type="Proteomes" id="UP000824596">
    <property type="component" value="Unassembled WGS sequence"/>
</dbReference>
<dbReference type="InterPro" id="IPR008754">
    <property type="entry name" value="Peptidase_M43"/>
</dbReference>